<dbReference type="InterPro" id="IPR045170">
    <property type="entry name" value="MTOX"/>
</dbReference>
<dbReference type="SUPFAM" id="SSF51905">
    <property type="entry name" value="FAD/NAD(P)-binding domain"/>
    <property type="match status" value="1"/>
</dbReference>
<keyword evidence="8" id="KW-1185">Reference proteome</keyword>
<evidence type="ECO:0000256" key="5">
    <source>
        <dbReference type="ARBA" id="ARBA00023002"/>
    </source>
</evidence>
<name>A0A4R8PY71_9PEZI</name>
<keyword evidence="4" id="KW-0274">FAD</keyword>
<keyword evidence="3" id="KW-0285">Flavoprotein</keyword>
<comment type="caution">
    <text evidence="7">The sequence shown here is derived from an EMBL/GenBank/DDBJ whole genome shotgun (WGS) entry which is preliminary data.</text>
</comment>
<proteinExistence type="inferred from homology"/>
<dbReference type="AlphaFoldDB" id="A0A4R8PY71"/>
<dbReference type="GO" id="GO:0008115">
    <property type="term" value="F:sarcosine oxidase activity"/>
    <property type="evidence" value="ECO:0007669"/>
    <property type="project" value="TreeGrafter"/>
</dbReference>
<dbReference type="PANTHER" id="PTHR10961:SF26">
    <property type="entry name" value="L-SACCHAROPINE OXIDASE"/>
    <property type="match status" value="1"/>
</dbReference>
<keyword evidence="5" id="KW-0560">Oxidoreductase</keyword>
<evidence type="ECO:0000256" key="4">
    <source>
        <dbReference type="ARBA" id="ARBA00022827"/>
    </source>
</evidence>
<dbReference type="Gene3D" id="3.50.50.60">
    <property type="entry name" value="FAD/NAD(P)-binding domain"/>
    <property type="match status" value="1"/>
</dbReference>
<reference evidence="7 8" key="1">
    <citation type="submission" date="2018-11" db="EMBL/GenBank/DDBJ databases">
        <title>Genome sequence and assembly of Colletotrichum spinosum.</title>
        <authorList>
            <person name="Gan P."/>
            <person name="Shirasu K."/>
        </authorList>
    </citation>
    <scope>NUCLEOTIDE SEQUENCE [LARGE SCALE GENOMIC DNA]</scope>
    <source>
        <strain evidence="7 8">CBS 515.97</strain>
    </source>
</reference>
<dbReference type="Proteomes" id="UP000295083">
    <property type="component" value="Unassembled WGS sequence"/>
</dbReference>
<dbReference type="InterPro" id="IPR036188">
    <property type="entry name" value="FAD/NAD-bd_sf"/>
</dbReference>
<dbReference type="Gene3D" id="3.30.9.10">
    <property type="entry name" value="D-Amino Acid Oxidase, subunit A, domain 2"/>
    <property type="match status" value="1"/>
</dbReference>
<dbReference type="EMBL" id="QAPG01000116">
    <property type="protein sequence ID" value="TDZ30861.1"/>
    <property type="molecule type" value="Genomic_DNA"/>
</dbReference>
<protein>
    <submittedName>
        <fullName evidence="7">L-saccharopine oxidase</fullName>
    </submittedName>
</protein>
<evidence type="ECO:0000259" key="6">
    <source>
        <dbReference type="Pfam" id="PF01266"/>
    </source>
</evidence>
<evidence type="ECO:0000256" key="1">
    <source>
        <dbReference type="ARBA" id="ARBA00001974"/>
    </source>
</evidence>
<evidence type="ECO:0000256" key="3">
    <source>
        <dbReference type="ARBA" id="ARBA00022630"/>
    </source>
</evidence>
<dbReference type="GO" id="GO:0050660">
    <property type="term" value="F:flavin adenine dinucleotide binding"/>
    <property type="evidence" value="ECO:0007669"/>
    <property type="project" value="InterPro"/>
</dbReference>
<evidence type="ECO:0000313" key="8">
    <source>
        <dbReference type="Proteomes" id="UP000295083"/>
    </source>
</evidence>
<comment type="cofactor">
    <cofactor evidence="1">
        <name>FAD</name>
        <dbReference type="ChEBI" id="CHEBI:57692"/>
    </cofactor>
</comment>
<dbReference type="PANTHER" id="PTHR10961">
    <property type="entry name" value="PEROXISOMAL SARCOSINE OXIDASE"/>
    <property type="match status" value="1"/>
</dbReference>
<evidence type="ECO:0000313" key="7">
    <source>
        <dbReference type="EMBL" id="TDZ30861.1"/>
    </source>
</evidence>
<dbReference type="InterPro" id="IPR006076">
    <property type="entry name" value="FAD-dep_OxRdtase"/>
</dbReference>
<dbReference type="Pfam" id="PF01266">
    <property type="entry name" value="DAO"/>
    <property type="match status" value="1"/>
</dbReference>
<comment type="similarity">
    <text evidence="2">Belongs to the MSOX/MTOX family.</text>
</comment>
<organism evidence="7 8">
    <name type="scientific">Colletotrichum spinosum</name>
    <dbReference type="NCBI Taxonomy" id="1347390"/>
    <lineage>
        <taxon>Eukaryota</taxon>
        <taxon>Fungi</taxon>
        <taxon>Dikarya</taxon>
        <taxon>Ascomycota</taxon>
        <taxon>Pezizomycotina</taxon>
        <taxon>Sordariomycetes</taxon>
        <taxon>Hypocreomycetidae</taxon>
        <taxon>Glomerellales</taxon>
        <taxon>Glomerellaceae</taxon>
        <taxon>Colletotrichum</taxon>
        <taxon>Colletotrichum orbiculare species complex</taxon>
    </lineage>
</organism>
<gene>
    <name evidence="7" type="primary">fap2-2</name>
    <name evidence="7" type="ORF">C8035_v002278</name>
</gene>
<sequence length="421" mass="45465">MSAQQDSILIIGAGTFGLSTAYHLTNAGYKSVTILEKGTAVPSALSAGNDVNKIVRAEYEDPFYTGLALQAMAEWANNPVFSPHYHQTGYLLANSAAAPEKTKRTLAKSLLSIKSHPAWADKIDPITSREDIKKAAPALDGPMEGWEGYFNRFAGYAHAANALTSVYNHIKERGVKIHTREEVTSLEFSGTRCTGARTTSGKRFTATKVVLTVGASLGNVLPEVGRQVTAKAWSVLHIQLTPPEAAQLKGIPVTYARDLGFFFEPEPGTGILKLSPSGGGYTNYPASGGASGGLSVPPERNDFVPEDDKHKVRRLLREVLPSLATRPFVDGHICWCADTADSDYVIDAVPGKQGLFVATGDSGHAFKMLPVVGGWIQKLLEKGEQDIPRWRWKDGSDAGDDVSWRAGEVLDLKDVGYRPKL</sequence>
<feature type="domain" description="FAD dependent oxidoreductase" evidence="6">
    <location>
        <begin position="8"/>
        <end position="376"/>
    </location>
</feature>
<accession>A0A4R8PY71</accession>
<dbReference type="GO" id="GO:0051698">
    <property type="term" value="F:saccharopine oxidase activity"/>
    <property type="evidence" value="ECO:0007669"/>
    <property type="project" value="TreeGrafter"/>
</dbReference>
<evidence type="ECO:0000256" key="2">
    <source>
        <dbReference type="ARBA" id="ARBA00010989"/>
    </source>
</evidence>